<dbReference type="InterPro" id="IPR001338">
    <property type="entry name" value="Class_I_Hydrophobin"/>
</dbReference>
<comment type="subcellular location">
    <subcellularLocation>
        <location evidence="1 6">Secreted</location>
        <location evidence="1 6">Cell wall</location>
    </subcellularLocation>
</comment>
<keyword evidence="4 6" id="KW-0964">Secreted</keyword>
<dbReference type="GO" id="GO:0005199">
    <property type="term" value="F:structural constituent of cell wall"/>
    <property type="evidence" value="ECO:0007669"/>
    <property type="project" value="InterPro"/>
</dbReference>
<evidence type="ECO:0000256" key="1">
    <source>
        <dbReference type="ARBA" id="ARBA00004191"/>
    </source>
</evidence>
<keyword evidence="8" id="KW-1185">Reference proteome</keyword>
<evidence type="ECO:0000256" key="6">
    <source>
        <dbReference type="RuleBase" id="RU365009"/>
    </source>
</evidence>
<evidence type="ECO:0000256" key="4">
    <source>
        <dbReference type="ARBA" id="ARBA00022525"/>
    </source>
</evidence>
<reference evidence="8" key="2">
    <citation type="submission" date="2015-01" db="EMBL/GenBank/DDBJ databases">
        <title>Evolutionary Origins and Diversification of the Mycorrhizal Mutualists.</title>
        <authorList>
            <consortium name="DOE Joint Genome Institute"/>
            <consortium name="Mycorrhizal Genomics Consortium"/>
            <person name="Kohler A."/>
            <person name="Kuo A."/>
            <person name="Nagy L.G."/>
            <person name="Floudas D."/>
            <person name="Copeland A."/>
            <person name="Barry K.W."/>
            <person name="Cichocki N."/>
            <person name="Veneault-Fourrey C."/>
            <person name="LaButti K."/>
            <person name="Lindquist E.A."/>
            <person name="Lipzen A."/>
            <person name="Lundell T."/>
            <person name="Morin E."/>
            <person name="Murat C."/>
            <person name="Riley R."/>
            <person name="Ohm R."/>
            <person name="Sun H."/>
            <person name="Tunlid A."/>
            <person name="Henrissat B."/>
            <person name="Grigoriev I.V."/>
            <person name="Hibbett D.S."/>
            <person name="Martin F."/>
        </authorList>
    </citation>
    <scope>NUCLEOTIDE SEQUENCE [LARGE SCALE GENOMIC DNA]</scope>
    <source>
        <strain evidence="8">Marx 270</strain>
    </source>
</reference>
<organism evidence="7 8">
    <name type="scientific">Pisolithus tinctorius Marx 270</name>
    <dbReference type="NCBI Taxonomy" id="870435"/>
    <lineage>
        <taxon>Eukaryota</taxon>
        <taxon>Fungi</taxon>
        <taxon>Dikarya</taxon>
        <taxon>Basidiomycota</taxon>
        <taxon>Agaricomycotina</taxon>
        <taxon>Agaricomycetes</taxon>
        <taxon>Agaricomycetidae</taxon>
        <taxon>Boletales</taxon>
        <taxon>Sclerodermatineae</taxon>
        <taxon>Pisolithaceae</taxon>
        <taxon>Pisolithus</taxon>
    </lineage>
</organism>
<dbReference type="HOGENOM" id="CLU_105134_2_0_1"/>
<dbReference type="OrthoDB" id="4225815at2759"/>
<gene>
    <name evidence="7" type="ORF">M404DRAFT_147713</name>
</gene>
<feature type="chain" id="PRO_5013984511" description="Hydrophobin" evidence="6">
    <location>
        <begin position="19"/>
        <end position="111"/>
    </location>
</feature>
<name>A0A0C3JYU3_PISTI</name>
<dbReference type="Proteomes" id="UP000054217">
    <property type="component" value="Unassembled WGS sequence"/>
</dbReference>
<reference evidence="7 8" key="1">
    <citation type="submission" date="2014-04" db="EMBL/GenBank/DDBJ databases">
        <authorList>
            <consortium name="DOE Joint Genome Institute"/>
            <person name="Kuo A."/>
            <person name="Kohler A."/>
            <person name="Costa M.D."/>
            <person name="Nagy L.G."/>
            <person name="Floudas D."/>
            <person name="Copeland A."/>
            <person name="Barry K.W."/>
            <person name="Cichocki N."/>
            <person name="Veneault-Fourrey C."/>
            <person name="LaButti K."/>
            <person name="Lindquist E.A."/>
            <person name="Lipzen A."/>
            <person name="Lundell T."/>
            <person name="Morin E."/>
            <person name="Murat C."/>
            <person name="Sun H."/>
            <person name="Tunlid A."/>
            <person name="Henrissat B."/>
            <person name="Grigoriev I.V."/>
            <person name="Hibbett D.S."/>
            <person name="Martin F."/>
            <person name="Nordberg H.P."/>
            <person name="Cantor M.N."/>
            <person name="Hua S.X."/>
        </authorList>
    </citation>
    <scope>NUCLEOTIDE SEQUENCE [LARGE SCALE GENOMIC DNA]</scope>
    <source>
        <strain evidence="7 8">Marx 270</strain>
    </source>
</reference>
<feature type="signal peptide" evidence="6">
    <location>
        <begin position="1"/>
        <end position="18"/>
    </location>
</feature>
<evidence type="ECO:0000256" key="2">
    <source>
        <dbReference type="ARBA" id="ARBA00010446"/>
    </source>
</evidence>
<keyword evidence="3 6" id="KW-0134">Cell wall</keyword>
<dbReference type="GO" id="GO:0009277">
    <property type="term" value="C:fungal-type cell wall"/>
    <property type="evidence" value="ECO:0007669"/>
    <property type="project" value="InterPro"/>
</dbReference>
<evidence type="ECO:0000313" key="7">
    <source>
        <dbReference type="EMBL" id="KIO02562.1"/>
    </source>
</evidence>
<protein>
    <recommendedName>
        <fullName evidence="6">Hydrophobin</fullName>
    </recommendedName>
</protein>
<evidence type="ECO:0000256" key="5">
    <source>
        <dbReference type="ARBA" id="ARBA00023157"/>
    </source>
</evidence>
<sequence length="111" mass="10815">MFLRVSAFLAVVIAAAAAAPNILVRQGGSCNTGSLSCCDSLQPVDNPSVISLLGSLGILQDLTGSIGLDCIPITAIGVGTGANCQQQPVCCNGSTAGGVVGLGCIPVSLGL</sequence>
<dbReference type="AlphaFoldDB" id="A0A0C3JYU3"/>
<proteinExistence type="inferred from homology"/>
<evidence type="ECO:0000313" key="8">
    <source>
        <dbReference type="Proteomes" id="UP000054217"/>
    </source>
</evidence>
<dbReference type="SMART" id="SM00075">
    <property type="entry name" value="HYDRO"/>
    <property type="match status" value="1"/>
</dbReference>
<dbReference type="EMBL" id="KN831981">
    <property type="protein sequence ID" value="KIO02562.1"/>
    <property type="molecule type" value="Genomic_DNA"/>
</dbReference>
<dbReference type="CDD" id="cd23507">
    <property type="entry name" value="hydrophobin_I"/>
    <property type="match status" value="1"/>
</dbReference>
<accession>A0A0C3JYU3</accession>
<dbReference type="STRING" id="870435.A0A0C3JYU3"/>
<keyword evidence="5 6" id="KW-1015">Disulfide bond</keyword>
<keyword evidence="6" id="KW-0732">Signal</keyword>
<dbReference type="InParanoid" id="A0A0C3JYU3"/>
<evidence type="ECO:0000256" key="3">
    <source>
        <dbReference type="ARBA" id="ARBA00022512"/>
    </source>
</evidence>
<comment type="similarity">
    <text evidence="2 6">Belongs to the fungal hydrophobin family.</text>
</comment>
<dbReference type="Pfam" id="PF01185">
    <property type="entry name" value="Hydrophobin"/>
    <property type="match status" value="1"/>
</dbReference>